<dbReference type="InterPro" id="IPR022385">
    <property type="entry name" value="Rhs_assc_core"/>
</dbReference>
<protein>
    <recommendedName>
        <fullName evidence="3">Teneurin-like YD-shell domain-containing protein</fullName>
    </recommendedName>
</protein>
<keyword evidence="1" id="KW-0677">Repeat</keyword>
<dbReference type="AlphaFoldDB" id="A0A919FC31"/>
<feature type="region of interest" description="Disordered" evidence="2">
    <location>
        <begin position="283"/>
        <end position="322"/>
    </location>
</feature>
<evidence type="ECO:0000313" key="4">
    <source>
        <dbReference type="EMBL" id="GHH60136.1"/>
    </source>
</evidence>
<sequence length="322" mass="32694">MLSEKTGTTSTNYLWFGGELVGMTRNGQLSYIHTDHLGRPELVTNANQAVVWRAYNYAYGRSVQQDSIGGLNLGFPGQYYDEETGLWYNGFRTYDASIARYLESDPIGLRGGISTYAYAGGNPVSQIDPYGLWGVVISFNAAGGAFSGGVAGSGQFFIGSGGFGAMRSGSALAGVNVSSGVGLSIGLTSASTAGMLAGASTGSGGSVNLPGTAVSAGVDVSNICSGCPKVYSFGVGTKLTVLPASFYTSVSHTKVLADGSWSDLWGGDEDHYGTVGEVEVIKEQPSGGGREGGGGALGTGGGGFGTGSVSVGKPKPVETKDK</sequence>
<dbReference type="InterPro" id="IPR050708">
    <property type="entry name" value="T6SS_VgrG/RHS"/>
</dbReference>
<name>A0A919FC31_9XANT</name>
<evidence type="ECO:0000259" key="3">
    <source>
        <dbReference type="Pfam" id="PF25023"/>
    </source>
</evidence>
<dbReference type="PANTHER" id="PTHR32305:SF15">
    <property type="entry name" value="PROTEIN RHSA-RELATED"/>
    <property type="match status" value="1"/>
</dbReference>
<evidence type="ECO:0000256" key="2">
    <source>
        <dbReference type="SAM" id="MobiDB-lite"/>
    </source>
</evidence>
<proteinExistence type="predicted"/>
<reference evidence="4" key="1">
    <citation type="journal article" date="2014" name="Int. J. Syst. Evol. Microbiol.">
        <title>Complete genome sequence of Corynebacterium casei LMG S-19264T (=DSM 44701T), isolated from a smear-ripened cheese.</title>
        <authorList>
            <consortium name="US DOE Joint Genome Institute (JGI-PGF)"/>
            <person name="Walter F."/>
            <person name="Albersmeier A."/>
            <person name="Kalinowski J."/>
            <person name="Ruckert C."/>
        </authorList>
    </citation>
    <scope>NUCLEOTIDE SEQUENCE</scope>
    <source>
        <strain evidence="4">JCM 13306</strain>
    </source>
</reference>
<dbReference type="Gene3D" id="2.180.10.10">
    <property type="entry name" value="RHS repeat-associated core"/>
    <property type="match status" value="1"/>
</dbReference>
<dbReference type="PANTHER" id="PTHR32305">
    <property type="match status" value="1"/>
</dbReference>
<dbReference type="NCBIfam" id="TIGR03696">
    <property type="entry name" value="Rhs_assc_core"/>
    <property type="match status" value="1"/>
</dbReference>
<feature type="compositionally biased region" description="Gly residues" evidence="2">
    <location>
        <begin position="286"/>
        <end position="306"/>
    </location>
</feature>
<dbReference type="InterPro" id="IPR056823">
    <property type="entry name" value="TEN-like_YD-shell"/>
</dbReference>
<accession>A0A919FC31</accession>
<keyword evidence="5" id="KW-1185">Reference proteome</keyword>
<dbReference type="Proteomes" id="UP000623958">
    <property type="component" value="Unassembled WGS sequence"/>
</dbReference>
<evidence type="ECO:0000313" key="5">
    <source>
        <dbReference type="Proteomes" id="UP000623958"/>
    </source>
</evidence>
<reference evidence="4" key="2">
    <citation type="submission" date="2020-09" db="EMBL/GenBank/DDBJ databases">
        <authorList>
            <person name="Sun Q."/>
            <person name="Ohkuma M."/>
        </authorList>
    </citation>
    <scope>NUCLEOTIDE SEQUENCE</scope>
    <source>
        <strain evidence="4">JCM 13306</strain>
    </source>
</reference>
<dbReference type="PRINTS" id="PR00394">
    <property type="entry name" value="RHSPROTEIN"/>
</dbReference>
<dbReference type="Pfam" id="PF25023">
    <property type="entry name" value="TEN_YD-shell"/>
    <property type="match status" value="1"/>
</dbReference>
<evidence type="ECO:0000256" key="1">
    <source>
        <dbReference type="ARBA" id="ARBA00022737"/>
    </source>
</evidence>
<organism evidence="4 5">
    <name type="scientific">Xanthomonas boreopolis</name>
    <dbReference type="NCBI Taxonomy" id="86183"/>
    <lineage>
        <taxon>Bacteria</taxon>
        <taxon>Pseudomonadati</taxon>
        <taxon>Pseudomonadota</taxon>
        <taxon>Gammaproteobacteria</taxon>
        <taxon>Lysobacterales</taxon>
        <taxon>Lysobacteraceae</taxon>
        <taxon>Xanthomonas</taxon>
    </lineage>
</organism>
<dbReference type="EMBL" id="BNBA01000043">
    <property type="protein sequence ID" value="GHH60136.1"/>
    <property type="molecule type" value="Genomic_DNA"/>
</dbReference>
<feature type="domain" description="Teneurin-like YD-shell" evidence="3">
    <location>
        <begin position="18"/>
        <end position="105"/>
    </location>
</feature>
<gene>
    <name evidence="4" type="ORF">GCM10009090_35120</name>
</gene>
<comment type="caution">
    <text evidence="4">The sequence shown here is derived from an EMBL/GenBank/DDBJ whole genome shotgun (WGS) entry which is preliminary data.</text>
</comment>